<proteinExistence type="predicted"/>
<protein>
    <submittedName>
        <fullName evidence="1">Uncharacterized protein</fullName>
    </submittedName>
</protein>
<evidence type="ECO:0000313" key="2">
    <source>
        <dbReference type="Proteomes" id="UP001205998"/>
    </source>
</evidence>
<evidence type="ECO:0000313" key="1">
    <source>
        <dbReference type="EMBL" id="KAI5609510.1"/>
    </source>
</evidence>
<keyword evidence="2" id="KW-1185">Reference proteome</keyword>
<comment type="caution">
    <text evidence="1">The sequence shown here is derived from an EMBL/GenBank/DDBJ whole genome shotgun (WGS) entry which is preliminary data.</text>
</comment>
<dbReference type="Proteomes" id="UP001205998">
    <property type="component" value="Unassembled WGS sequence"/>
</dbReference>
<dbReference type="AlphaFoldDB" id="A0AAD5A554"/>
<dbReference type="EMBL" id="MU577368">
    <property type="protein sequence ID" value="KAI5609510.1"/>
    <property type="molecule type" value="Genomic_DNA"/>
</dbReference>
<accession>A0AAD5A554</accession>
<reference evidence="1" key="1">
    <citation type="submission" date="2018-07" db="EMBL/GenBank/DDBJ databases">
        <title>Comparative genomics of catfishes provides insights into carnivory and benthic adaptation.</title>
        <authorList>
            <person name="Zhang Y."/>
            <person name="Wang D."/>
            <person name="Peng Z."/>
            <person name="Zheng S."/>
            <person name="Shao F."/>
            <person name="Tao W."/>
        </authorList>
    </citation>
    <scope>NUCLEOTIDE SEQUENCE</scope>
    <source>
        <strain evidence="1">Chongqing</strain>
    </source>
</reference>
<sequence length="69" mass="7945">MFLSAGKMKLRVRLNKQTSRVELEGPEPTLSQLSTRVREQVLPSAGLSRDGVFQVFSRTHCRFTPVQWR</sequence>
<organism evidence="1 2">
    <name type="scientific">Silurus asotus</name>
    <name type="common">Amur catfish</name>
    <name type="synonym">Parasilurus asotus</name>
    <dbReference type="NCBI Taxonomy" id="30991"/>
    <lineage>
        <taxon>Eukaryota</taxon>
        <taxon>Metazoa</taxon>
        <taxon>Chordata</taxon>
        <taxon>Craniata</taxon>
        <taxon>Vertebrata</taxon>
        <taxon>Euteleostomi</taxon>
        <taxon>Actinopterygii</taxon>
        <taxon>Neopterygii</taxon>
        <taxon>Teleostei</taxon>
        <taxon>Ostariophysi</taxon>
        <taxon>Siluriformes</taxon>
        <taxon>Siluridae</taxon>
        <taxon>Silurus</taxon>
    </lineage>
</organism>
<name>A0AAD5A554_SILAS</name>
<gene>
    <name evidence="1" type="ORF">C0J50_12139</name>
</gene>